<dbReference type="PANTHER" id="PTHR30069:SF46">
    <property type="entry name" value="OAR PROTEIN"/>
    <property type="match status" value="1"/>
</dbReference>
<dbReference type="KEGG" id="fls:GLV81_09620"/>
<dbReference type="GO" id="GO:0015344">
    <property type="term" value="F:siderophore uptake transmembrane transporter activity"/>
    <property type="evidence" value="ECO:0007669"/>
    <property type="project" value="TreeGrafter"/>
</dbReference>
<dbReference type="Gene3D" id="2.170.130.10">
    <property type="entry name" value="TonB-dependent receptor, plug domain"/>
    <property type="match status" value="1"/>
</dbReference>
<proteinExistence type="predicted"/>
<protein>
    <recommendedName>
        <fullName evidence="2">TonB-dependent transporter Oar-like beta-barrel domain-containing protein</fullName>
    </recommendedName>
</protein>
<dbReference type="InterPro" id="IPR013784">
    <property type="entry name" value="Carb-bd-like_fold"/>
</dbReference>
<dbReference type="SUPFAM" id="SSF56935">
    <property type="entry name" value="Porins"/>
    <property type="match status" value="1"/>
</dbReference>
<dbReference type="Proteomes" id="UP000426027">
    <property type="component" value="Chromosome"/>
</dbReference>
<sequence>MLRNFLRFMAVMAITLVSNTVMSQVTTSTITGVVKDPKGQLLEGATVKAEHQPSGTQYSTFTTKGGIFTLPGMRTGGPYRVEITFTGFAPAVYEGIVLQLGEPFNINANLKETESILENVVVSGTRRKAAVDKTGASTNISNRTITSMPTISRSLSDFTRLTPQANGNSFGGRDSRYNNIQVDGANLNNNFGLSSEPLPGGPGNQPISLDAIEEVSINIAPYDVRQAGFTGAGINAVTKSGTNKFKGSAYTYYRDETYNGARVANEKLGPQQFSQSNIWGATLGGPIIKNKLFFFGSYEYEKEASPAYNGLQEVVLVLATYQTFLPIP</sequence>
<reference evidence="3 4" key="1">
    <citation type="submission" date="2019-11" db="EMBL/GenBank/DDBJ databases">
        <authorList>
            <person name="Im W.T."/>
        </authorList>
    </citation>
    <scope>NUCLEOTIDE SEQUENCE [LARGE SCALE GENOMIC DNA]</scope>
    <source>
        <strain evidence="3 4">SB-02</strain>
    </source>
</reference>
<gene>
    <name evidence="3" type="ORF">GLV81_09620</name>
</gene>
<feature type="domain" description="TonB-dependent transporter Oar-like beta-barrel" evidence="2">
    <location>
        <begin position="237"/>
        <end position="307"/>
    </location>
</feature>
<dbReference type="RefSeq" id="WP_157478679.1">
    <property type="nucleotide sequence ID" value="NZ_CP046566.1"/>
</dbReference>
<evidence type="ECO:0000313" key="3">
    <source>
        <dbReference type="EMBL" id="QGW28322.1"/>
    </source>
</evidence>
<accession>A0A6I6GN15</accession>
<dbReference type="EMBL" id="CP046566">
    <property type="protein sequence ID" value="QGW28322.1"/>
    <property type="molecule type" value="Genomic_DNA"/>
</dbReference>
<dbReference type="InterPro" id="IPR037066">
    <property type="entry name" value="Plug_dom_sf"/>
</dbReference>
<dbReference type="Pfam" id="PF13620">
    <property type="entry name" value="CarboxypepD_reg"/>
    <property type="match status" value="1"/>
</dbReference>
<name>A0A6I6GN15_9BACT</name>
<dbReference type="GO" id="GO:0009279">
    <property type="term" value="C:cell outer membrane"/>
    <property type="evidence" value="ECO:0007669"/>
    <property type="project" value="TreeGrafter"/>
</dbReference>
<keyword evidence="4" id="KW-1185">Reference proteome</keyword>
<organism evidence="3 4">
    <name type="scientific">Phnomibacter ginsenosidimutans</name>
    <dbReference type="NCBI Taxonomy" id="2676868"/>
    <lineage>
        <taxon>Bacteria</taxon>
        <taxon>Pseudomonadati</taxon>
        <taxon>Bacteroidota</taxon>
        <taxon>Chitinophagia</taxon>
        <taxon>Chitinophagales</taxon>
        <taxon>Chitinophagaceae</taxon>
        <taxon>Phnomibacter</taxon>
    </lineage>
</organism>
<dbReference type="InterPro" id="IPR039426">
    <property type="entry name" value="TonB-dep_rcpt-like"/>
</dbReference>
<dbReference type="Pfam" id="PF25183">
    <property type="entry name" value="OMP_b-brl_4"/>
    <property type="match status" value="1"/>
</dbReference>
<evidence type="ECO:0000313" key="4">
    <source>
        <dbReference type="Proteomes" id="UP000426027"/>
    </source>
</evidence>
<feature type="chain" id="PRO_5026017837" description="TonB-dependent transporter Oar-like beta-barrel domain-containing protein" evidence="1">
    <location>
        <begin position="24"/>
        <end position="328"/>
    </location>
</feature>
<dbReference type="AlphaFoldDB" id="A0A6I6GN15"/>
<dbReference type="SUPFAM" id="SSF49452">
    <property type="entry name" value="Starch-binding domain-like"/>
    <property type="match status" value="1"/>
</dbReference>
<dbReference type="PANTHER" id="PTHR30069">
    <property type="entry name" value="TONB-DEPENDENT OUTER MEMBRANE RECEPTOR"/>
    <property type="match status" value="1"/>
</dbReference>
<dbReference type="InterPro" id="IPR057601">
    <property type="entry name" value="Oar-like_b-barrel"/>
</dbReference>
<evidence type="ECO:0000256" key="1">
    <source>
        <dbReference type="SAM" id="SignalP"/>
    </source>
</evidence>
<dbReference type="Gene3D" id="2.60.40.1120">
    <property type="entry name" value="Carboxypeptidase-like, regulatory domain"/>
    <property type="match status" value="1"/>
</dbReference>
<feature type="signal peptide" evidence="1">
    <location>
        <begin position="1"/>
        <end position="23"/>
    </location>
</feature>
<dbReference type="GO" id="GO:0030246">
    <property type="term" value="F:carbohydrate binding"/>
    <property type="evidence" value="ECO:0007669"/>
    <property type="project" value="InterPro"/>
</dbReference>
<evidence type="ECO:0000259" key="2">
    <source>
        <dbReference type="Pfam" id="PF25183"/>
    </source>
</evidence>
<keyword evidence="1" id="KW-0732">Signal</keyword>
<dbReference type="GO" id="GO:0044718">
    <property type="term" value="P:siderophore transmembrane transport"/>
    <property type="evidence" value="ECO:0007669"/>
    <property type="project" value="TreeGrafter"/>
</dbReference>